<accession>A0A9X3WI58</accession>
<evidence type="ECO:0000313" key="2">
    <source>
        <dbReference type="EMBL" id="MDC3419398.1"/>
    </source>
</evidence>
<evidence type="ECO:0000313" key="3">
    <source>
        <dbReference type="Proteomes" id="UP001145072"/>
    </source>
</evidence>
<dbReference type="CDD" id="cd04301">
    <property type="entry name" value="NAT_SF"/>
    <property type="match status" value="1"/>
</dbReference>
<keyword evidence="3" id="KW-1185">Reference proteome</keyword>
<reference evidence="2" key="1">
    <citation type="submission" date="2022-06" db="EMBL/GenBank/DDBJ databases">
        <title>Aquibacillus sp. a new bacterium isolated from soil saline samples.</title>
        <authorList>
            <person name="Galisteo C."/>
            <person name="De La Haba R."/>
            <person name="Sanchez-Porro C."/>
            <person name="Ventosa A."/>
        </authorList>
    </citation>
    <scope>NUCLEOTIDE SEQUENCE</scope>
    <source>
        <strain evidence="2">JCM 12387</strain>
    </source>
</reference>
<dbReference type="Pfam" id="PF00583">
    <property type="entry name" value="Acetyltransf_1"/>
    <property type="match status" value="1"/>
</dbReference>
<name>A0A9X3WI58_9BACI</name>
<dbReference type="Gene3D" id="3.40.630.30">
    <property type="match status" value="1"/>
</dbReference>
<evidence type="ECO:0000259" key="1">
    <source>
        <dbReference type="PROSITE" id="PS51186"/>
    </source>
</evidence>
<dbReference type="GO" id="GO:0016747">
    <property type="term" value="F:acyltransferase activity, transferring groups other than amino-acyl groups"/>
    <property type="evidence" value="ECO:0007669"/>
    <property type="project" value="InterPro"/>
</dbReference>
<sequence>MEHFEFRQLTAGDCHRLRDIDASQYIKNAWREVDGERKLIAIDYHDKGWPNGYDAHHQALLETIENSGIAIGAFDQERKLVGFASMNRELFGEKYKYVLLDQLFITVELRGKGIGSKLFMLVAEVAKQWEAERLYICAGSAEDTIQFYHSIGCREAEEINKELYESDPRDVQLEYVL</sequence>
<dbReference type="EMBL" id="JAMQJZ010000002">
    <property type="protein sequence ID" value="MDC3419398.1"/>
    <property type="molecule type" value="Genomic_DNA"/>
</dbReference>
<dbReference type="Proteomes" id="UP001145072">
    <property type="component" value="Unassembled WGS sequence"/>
</dbReference>
<feature type="domain" description="N-acetyltransferase" evidence="1">
    <location>
        <begin position="28"/>
        <end position="177"/>
    </location>
</feature>
<dbReference type="PROSITE" id="PS51186">
    <property type="entry name" value="GNAT"/>
    <property type="match status" value="1"/>
</dbReference>
<dbReference type="RefSeq" id="WP_259869847.1">
    <property type="nucleotide sequence ID" value="NZ_JAMQJZ010000002.1"/>
</dbReference>
<dbReference type="SUPFAM" id="SSF55729">
    <property type="entry name" value="Acyl-CoA N-acyltransferases (Nat)"/>
    <property type="match status" value="1"/>
</dbReference>
<comment type="caution">
    <text evidence="2">The sequence shown here is derived from an EMBL/GenBank/DDBJ whole genome shotgun (WGS) entry which is preliminary data.</text>
</comment>
<protein>
    <submittedName>
        <fullName evidence="2">GNAT family N-acetyltransferase</fullName>
    </submittedName>
</protein>
<dbReference type="InterPro" id="IPR016181">
    <property type="entry name" value="Acyl_CoA_acyltransferase"/>
</dbReference>
<gene>
    <name evidence="2" type="ORF">NC661_03355</name>
</gene>
<organism evidence="2 3">
    <name type="scientific">Aquibacillus koreensis</name>
    <dbReference type="NCBI Taxonomy" id="279446"/>
    <lineage>
        <taxon>Bacteria</taxon>
        <taxon>Bacillati</taxon>
        <taxon>Bacillota</taxon>
        <taxon>Bacilli</taxon>
        <taxon>Bacillales</taxon>
        <taxon>Bacillaceae</taxon>
        <taxon>Aquibacillus</taxon>
    </lineage>
</organism>
<dbReference type="InterPro" id="IPR000182">
    <property type="entry name" value="GNAT_dom"/>
</dbReference>
<proteinExistence type="predicted"/>
<dbReference type="AlphaFoldDB" id="A0A9X3WI58"/>